<dbReference type="EMBL" id="JBDIML010000003">
    <property type="protein sequence ID" value="MEN2767454.1"/>
    <property type="molecule type" value="Genomic_DNA"/>
</dbReference>
<feature type="transmembrane region" description="Helical" evidence="8">
    <location>
        <begin position="154"/>
        <end position="173"/>
    </location>
</feature>
<dbReference type="PANTHER" id="PTHR30472:SF69">
    <property type="entry name" value="HEME-IRON TRANSPORT SYSTEM PERMEASE PROTEIN ISDF-RELATED"/>
    <property type="match status" value="1"/>
</dbReference>
<evidence type="ECO:0000256" key="2">
    <source>
        <dbReference type="ARBA" id="ARBA00007935"/>
    </source>
</evidence>
<keyword evidence="6 8" id="KW-1133">Transmembrane helix</keyword>
<keyword evidence="10" id="KW-1185">Reference proteome</keyword>
<dbReference type="Proteomes" id="UP001444625">
    <property type="component" value="Unassembled WGS sequence"/>
</dbReference>
<evidence type="ECO:0000256" key="3">
    <source>
        <dbReference type="ARBA" id="ARBA00022448"/>
    </source>
</evidence>
<feature type="transmembrane region" description="Helical" evidence="8">
    <location>
        <begin position="197"/>
        <end position="216"/>
    </location>
</feature>
<evidence type="ECO:0000256" key="4">
    <source>
        <dbReference type="ARBA" id="ARBA00022475"/>
    </source>
</evidence>
<feature type="transmembrane region" description="Helical" evidence="8">
    <location>
        <begin position="12"/>
        <end position="35"/>
    </location>
</feature>
<dbReference type="Pfam" id="PF01032">
    <property type="entry name" value="FecCD"/>
    <property type="match status" value="1"/>
</dbReference>
<keyword evidence="7 8" id="KW-0472">Membrane</keyword>
<evidence type="ECO:0000256" key="1">
    <source>
        <dbReference type="ARBA" id="ARBA00004651"/>
    </source>
</evidence>
<dbReference type="Gene3D" id="1.10.3470.10">
    <property type="entry name" value="ABC transporter involved in vitamin B12 uptake, BtuC"/>
    <property type="match status" value="1"/>
</dbReference>
<dbReference type="CDD" id="cd06550">
    <property type="entry name" value="TM_ABC_iron-siderophores_like"/>
    <property type="match status" value="1"/>
</dbReference>
<feature type="transmembrane region" description="Helical" evidence="8">
    <location>
        <begin position="118"/>
        <end position="142"/>
    </location>
</feature>
<feature type="transmembrane region" description="Helical" evidence="8">
    <location>
        <begin position="55"/>
        <end position="81"/>
    </location>
</feature>
<dbReference type="InterPro" id="IPR000522">
    <property type="entry name" value="ABC_transptr_permease_BtuC"/>
</dbReference>
<accession>A0ABU9XGP6</accession>
<protein>
    <submittedName>
        <fullName evidence="9">Iron ABC transporter permease</fullName>
    </submittedName>
</protein>
<feature type="transmembrane region" description="Helical" evidence="8">
    <location>
        <begin position="282"/>
        <end position="300"/>
    </location>
</feature>
<gene>
    <name evidence="9" type="ORF">ABC228_09650</name>
</gene>
<keyword evidence="4" id="KW-1003">Cell membrane</keyword>
<sequence>MGNYQHLKQRKWLIFLALALVVLFLISISLGSSSISIDRIFPTLLGQGTFKESFILFSVRLPRVLILVLAGMALAMAGSLLQSVTRNDLADPGIIGINAGAGIGITCFYLFVQSDIQHYAYVLPIIGFISAIVTAGLIYFFSYEKGKGIQPVRFVLVGFGFATALSGLMMILISSAERQEVEFIASWLAGNVWGTDWPFILALVPWLISCLPIIFYKVNTLNILAMNEPTSIGLGIALKKERFLFIIIAVALAAAAVSITGGISFIGLMAPHIAKNLVGPRHQLFLPIALFIGPILLLTADTIGRNILESSSIPTGIVVALIGAPYFIYLLKKNNK</sequence>
<dbReference type="PANTHER" id="PTHR30472">
    <property type="entry name" value="FERRIC ENTEROBACTIN TRANSPORT SYSTEM PERMEASE PROTEIN"/>
    <property type="match status" value="1"/>
</dbReference>
<dbReference type="SUPFAM" id="SSF81345">
    <property type="entry name" value="ABC transporter involved in vitamin B12 uptake, BtuC"/>
    <property type="match status" value="1"/>
</dbReference>
<comment type="caution">
    <text evidence="9">The sequence shown here is derived from an EMBL/GenBank/DDBJ whole genome shotgun (WGS) entry which is preliminary data.</text>
</comment>
<feature type="transmembrane region" description="Helical" evidence="8">
    <location>
        <begin position="312"/>
        <end position="331"/>
    </location>
</feature>
<dbReference type="RefSeq" id="WP_345824930.1">
    <property type="nucleotide sequence ID" value="NZ_JBDIML010000003.1"/>
</dbReference>
<comment type="subcellular location">
    <subcellularLocation>
        <location evidence="1">Cell membrane</location>
        <topology evidence="1">Multi-pass membrane protein</topology>
    </subcellularLocation>
</comment>
<name>A0ABU9XGP6_9BACI</name>
<dbReference type="InterPro" id="IPR037294">
    <property type="entry name" value="ABC_BtuC-like"/>
</dbReference>
<keyword evidence="5 8" id="KW-0812">Transmembrane</keyword>
<organism evidence="9 10">
    <name type="scientific">Ornithinibacillus xuwenensis</name>
    <dbReference type="NCBI Taxonomy" id="3144668"/>
    <lineage>
        <taxon>Bacteria</taxon>
        <taxon>Bacillati</taxon>
        <taxon>Bacillota</taxon>
        <taxon>Bacilli</taxon>
        <taxon>Bacillales</taxon>
        <taxon>Bacillaceae</taxon>
        <taxon>Ornithinibacillus</taxon>
    </lineage>
</organism>
<feature type="transmembrane region" description="Helical" evidence="8">
    <location>
        <begin position="243"/>
        <end position="270"/>
    </location>
</feature>
<evidence type="ECO:0000256" key="6">
    <source>
        <dbReference type="ARBA" id="ARBA00022989"/>
    </source>
</evidence>
<keyword evidence="3" id="KW-0813">Transport</keyword>
<feature type="transmembrane region" description="Helical" evidence="8">
    <location>
        <begin position="93"/>
        <end position="112"/>
    </location>
</feature>
<evidence type="ECO:0000256" key="8">
    <source>
        <dbReference type="SAM" id="Phobius"/>
    </source>
</evidence>
<evidence type="ECO:0000313" key="10">
    <source>
        <dbReference type="Proteomes" id="UP001444625"/>
    </source>
</evidence>
<evidence type="ECO:0000313" key="9">
    <source>
        <dbReference type="EMBL" id="MEN2767454.1"/>
    </source>
</evidence>
<evidence type="ECO:0000256" key="5">
    <source>
        <dbReference type="ARBA" id="ARBA00022692"/>
    </source>
</evidence>
<reference evidence="9 10" key="1">
    <citation type="submission" date="2024-05" db="EMBL/GenBank/DDBJ databases">
        <authorList>
            <person name="Haq I."/>
            <person name="Ullah Z."/>
            <person name="Ahmad R."/>
            <person name="Li M."/>
            <person name="Tong Y."/>
        </authorList>
    </citation>
    <scope>NUCLEOTIDE SEQUENCE [LARGE SCALE GENOMIC DNA]</scope>
    <source>
        <strain evidence="9 10">16A2E</strain>
    </source>
</reference>
<proteinExistence type="inferred from homology"/>
<comment type="similarity">
    <text evidence="2">Belongs to the binding-protein-dependent transport system permease family. FecCD subfamily.</text>
</comment>
<evidence type="ECO:0000256" key="7">
    <source>
        <dbReference type="ARBA" id="ARBA00023136"/>
    </source>
</evidence>